<evidence type="ECO:0000313" key="2">
    <source>
        <dbReference type="WBParaSite" id="nRc.2.0.1.t38300-RA"/>
    </source>
</evidence>
<dbReference type="AlphaFoldDB" id="A0A915KIR6"/>
<protein>
    <submittedName>
        <fullName evidence="2">Uncharacterized protein</fullName>
    </submittedName>
</protein>
<reference evidence="2" key="1">
    <citation type="submission" date="2022-11" db="UniProtKB">
        <authorList>
            <consortium name="WormBaseParasite"/>
        </authorList>
    </citation>
    <scope>IDENTIFICATION</scope>
</reference>
<name>A0A915KIR6_ROMCU</name>
<sequence length="124" mass="13884">MHIGPIILSTIWTAIGVFTRRYECRSFDGKEGEKRSIWNEIGRKSEVVPDIISVVSSNGSSSTYIRFSERSIESRDRNGDEGGVSVENVVIEKGGDLALQFRPSPNIANSGRPLRRLKRETLFV</sequence>
<proteinExistence type="predicted"/>
<keyword evidence="1" id="KW-1185">Reference proteome</keyword>
<evidence type="ECO:0000313" key="1">
    <source>
        <dbReference type="Proteomes" id="UP000887565"/>
    </source>
</evidence>
<dbReference type="Proteomes" id="UP000887565">
    <property type="component" value="Unplaced"/>
</dbReference>
<accession>A0A915KIR6</accession>
<organism evidence="1 2">
    <name type="scientific">Romanomermis culicivorax</name>
    <name type="common">Nematode worm</name>
    <dbReference type="NCBI Taxonomy" id="13658"/>
    <lineage>
        <taxon>Eukaryota</taxon>
        <taxon>Metazoa</taxon>
        <taxon>Ecdysozoa</taxon>
        <taxon>Nematoda</taxon>
        <taxon>Enoplea</taxon>
        <taxon>Dorylaimia</taxon>
        <taxon>Mermithida</taxon>
        <taxon>Mermithoidea</taxon>
        <taxon>Mermithidae</taxon>
        <taxon>Romanomermis</taxon>
    </lineage>
</organism>
<dbReference type="WBParaSite" id="nRc.2.0.1.t38300-RA">
    <property type="protein sequence ID" value="nRc.2.0.1.t38300-RA"/>
    <property type="gene ID" value="nRc.2.0.1.g38300"/>
</dbReference>